<evidence type="ECO:0000256" key="1">
    <source>
        <dbReference type="SAM" id="MobiDB-lite"/>
    </source>
</evidence>
<keyword evidence="3" id="KW-1185">Reference proteome</keyword>
<dbReference type="Proteomes" id="UP000078540">
    <property type="component" value="Unassembled WGS sequence"/>
</dbReference>
<proteinExistence type="predicted"/>
<gene>
    <name evidence="2" type="ORF">ALC53_02422</name>
</gene>
<evidence type="ECO:0000313" key="3">
    <source>
        <dbReference type="Proteomes" id="UP000078540"/>
    </source>
</evidence>
<accession>A0A195BR65</accession>
<feature type="region of interest" description="Disordered" evidence="1">
    <location>
        <begin position="1"/>
        <end position="36"/>
    </location>
</feature>
<sequence>MALNLIASSMNATAANTKRQRREKQEEDAGAKNKAHRRVRRYELHCFTDGASTTSVPRARFTGGYDVAPNRARSSETYVRLNRFAGVKPAGRRRLLPVERDRKGKKEKGKRRRTVGMRGEANIALVWRGTEGTKKAKVEAGRLKTGIRLPDRGDKRALAALASRVYLCKRKRYSDLRRMNRNDGTVVQ</sequence>
<evidence type="ECO:0000313" key="2">
    <source>
        <dbReference type="EMBL" id="KYM89346.1"/>
    </source>
</evidence>
<name>A0A195BR65_9HYME</name>
<dbReference type="AlphaFoldDB" id="A0A195BR65"/>
<protein>
    <submittedName>
        <fullName evidence="2">Uncharacterized protein</fullName>
    </submittedName>
</protein>
<dbReference type="EMBL" id="KQ976419">
    <property type="protein sequence ID" value="KYM89346.1"/>
    <property type="molecule type" value="Genomic_DNA"/>
</dbReference>
<feature type="compositionally biased region" description="Polar residues" evidence="1">
    <location>
        <begin position="1"/>
        <end position="17"/>
    </location>
</feature>
<reference evidence="2 3" key="1">
    <citation type="submission" date="2015-09" db="EMBL/GenBank/DDBJ databases">
        <title>Atta colombica WGS genome.</title>
        <authorList>
            <person name="Nygaard S."/>
            <person name="Hu H."/>
            <person name="Boomsma J."/>
            <person name="Zhang G."/>
        </authorList>
    </citation>
    <scope>NUCLEOTIDE SEQUENCE [LARGE SCALE GENOMIC DNA]</scope>
    <source>
        <strain evidence="2">Treedump-2</strain>
        <tissue evidence="2">Whole body</tissue>
    </source>
</reference>
<organism evidence="2 3">
    <name type="scientific">Atta colombica</name>
    <dbReference type="NCBI Taxonomy" id="520822"/>
    <lineage>
        <taxon>Eukaryota</taxon>
        <taxon>Metazoa</taxon>
        <taxon>Ecdysozoa</taxon>
        <taxon>Arthropoda</taxon>
        <taxon>Hexapoda</taxon>
        <taxon>Insecta</taxon>
        <taxon>Pterygota</taxon>
        <taxon>Neoptera</taxon>
        <taxon>Endopterygota</taxon>
        <taxon>Hymenoptera</taxon>
        <taxon>Apocrita</taxon>
        <taxon>Aculeata</taxon>
        <taxon>Formicoidea</taxon>
        <taxon>Formicidae</taxon>
        <taxon>Myrmicinae</taxon>
        <taxon>Atta</taxon>
    </lineage>
</organism>